<comment type="subcellular location">
    <subcellularLocation>
        <location evidence="11">Cell membrane</location>
        <topology evidence="11">Single-pass type I membrane protein</topology>
    </subcellularLocation>
    <subcellularLocation>
        <location evidence="1">Membrane</location>
        <topology evidence="1">Single-pass type I membrane protein</topology>
    </subcellularLocation>
</comment>
<dbReference type="Pfam" id="PF00362">
    <property type="entry name" value="Integrin_beta"/>
    <property type="match status" value="1"/>
</dbReference>
<organism evidence="14 15">
    <name type="scientific">Dryococelus australis</name>
    <dbReference type="NCBI Taxonomy" id="614101"/>
    <lineage>
        <taxon>Eukaryota</taxon>
        <taxon>Metazoa</taxon>
        <taxon>Ecdysozoa</taxon>
        <taxon>Arthropoda</taxon>
        <taxon>Hexapoda</taxon>
        <taxon>Insecta</taxon>
        <taxon>Pterygota</taxon>
        <taxon>Neoptera</taxon>
        <taxon>Polyneoptera</taxon>
        <taxon>Phasmatodea</taxon>
        <taxon>Verophasmatodea</taxon>
        <taxon>Anareolatae</taxon>
        <taxon>Phasmatidae</taxon>
        <taxon>Eurycanthinae</taxon>
        <taxon>Dryococelus</taxon>
    </lineage>
</organism>
<dbReference type="SUPFAM" id="SSF53300">
    <property type="entry name" value="vWA-like"/>
    <property type="match status" value="1"/>
</dbReference>
<dbReference type="Gene3D" id="2.10.25.10">
    <property type="entry name" value="Laminin"/>
    <property type="match status" value="4"/>
</dbReference>
<keyword evidence="8" id="KW-0472">Membrane</keyword>
<accession>A0ABQ9HHM8</accession>
<dbReference type="EMBL" id="JARBHB010000005">
    <property type="protein sequence ID" value="KAJ8883843.1"/>
    <property type="molecule type" value="Genomic_DNA"/>
</dbReference>
<dbReference type="Gene3D" id="2.60.40.1510">
    <property type="entry name" value="ntegrin, alpha v. Chain A, domain 3"/>
    <property type="match status" value="1"/>
</dbReference>
<dbReference type="PANTHER" id="PTHR10082">
    <property type="entry name" value="INTEGRIN BETA SUBUNIT"/>
    <property type="match status" value="1"/>
</dbReference>
<keyword evidence="15" id="KW-1185">Reference proteome</keyword>
<gene>
    <name evidence="14" type="ORF">PR048_015698</name>
</gene>
<evidence type="ECO:0000256" key="12">
    <source>
        <dbReference type="SAM" id="MobiDB-lite"/>
    </source>
</evidence>
<dbReference type="Gene3D" id="3.40.50.410">
    <property type="entry name" value="von Willebrand factor, type A domain"/>
    <property type="match status" value="1"/>
</dbReference>
<dbReference type="PRINTS" id="PR01186">
    <property type="entry name" value="INTEGRINB"/>
</dbReference>
<keyword evidence="4 11" id="KW-0812">Transmembrane</keyword>
<evidence type="ECO:0000256" key="9">
    <source>
        <dbReference type="ARBA" id="ARBA00023157"/>
    </source>
</evidence>
<dbReference type="InterPro" id="IPR040622">
    <property type="entry name" value="EGF_integrin_1"/>
</dbReference>
<dbReference type="InterPro" id="IPR015812">
    <property type="entry name" value="Integrin_bsu"/>
</dbReference>
<comment type="caution">
    <text evidence="14">The sequence shown here is derived from an EMBL/GenBank/DDBJ whole genome shotgun (WGS) entry which is preliminary data.</text>
</comment>
<dbReference type="SMART" id="SM00187">
    <property type="entry name" value="INB"/>
    <property type="match status" value="1"/>
</dbReference>
<keyword evidence="10" id="KW-0325">Glycoprotein</keyword>
<keyword evidence="3" id="KW-0245">EGF-like domain</keyword>
<feature type="domain" description="Integrin beta subunit VWA" evidence="13">
    <location>
        <begin position="7"/>
        <end position="320"/>
    </location>
</feature>
<dbReference type="Proteomes" id="UP001159363">
    <property type="component" value="Chromosome 4"/>
</dbReference>
<dbReference type="Pfam" id="PF18372">
    <property type="entry name" value="I-EGF_1"/>
    <property type="match status" value="1"/>
</dbReference>
<comment type="similarity">
    <text evidence="2 11">Belongs to the integrin beta chain family.</text>
</comment>
<evidence type="ECO:0000256" key="2">
    <source>
        <dbReference type="ARBA" id="ARBA00007449"/>
    </source>
</evidence>
<evidence type="ECO:0000256" key="1">
    <source>
        <dbReference type="ARBA" id="ARBA00004479"/>
    </source>
</evidence>
<dbReference type="Pfam" id="PF23105">
    <property type="entry name" value="EGF_integrin"/>
    <property type="match status" value="2"/>
</dbReference>
<reference evidence="14 15" key="1">
    <citation type="submission" date="2023-02" db="EMBL/GenBank/DDBJ databases">
        <title>LHISI_Scaffold_Assembly.</title>
        <authorList>
            <person name="Stuart O.P."/>
            <person name="Cleave R."/>
            <person name="Magrath M.J.L."/>
            <person name="Mikheyev A.S."/>
        </authorList>
    </citation>
    <scope>NUCLEOTIDE SEQUENCE [LARGE SCALE GENOMIC DNA]</scope>
    <source>
        <strain evidence="14">Daus_M_001</strain>
        <tissue evidence="14">Leg muscle</tissue>
    </source>
</reference>
<dbReference type="SUPFAM" id="SSF69179">
    <property type="entry name" value="Integrin domains"/>
    <property type="match status" value="1"/>
</dbReference>
<keyword evidence="11" id="KW-0130">Cell adhesion</keyword>
<evidence type="ECO:0000256" key="7">
    <source>
        <dbReference type="ARBA" id="ARBA00023037"/>
    </source>
</evidence>
<name>A0ABQ9HHM8_9NEOP</name>
<dbReference type="InterPro" id="IPR036465">
    <property type="entry name" value="vWFA_dom_sf"/>
</dbReference>
<dbReference type="SUPFAM" id="SSF57196">
    <property type="entry name" value="EGF/Laminin"/>
    <property type="match status" value="1"/>
</dbReference>
<evidence type="ECO:0000256" key="5">
    <source>
        <dbReference type="ARBA" id="ARBA00022737"/>
    </source>
</evidence>
<dbReference type="PANTHER" id="PTHR10082:SF60">
    <property type="entry name" value="INTEGRIN BETA-PS"/>
    <property type="match status" value="1"/>
</dbReference>
<dbReference type="InterPro" id="IPR057073">
    <property type="entry name" value="EGF_integrin_2"/>
</dbReference>
<dbReference type="InterPro" id="IPR032695">
    <property type="entry name" value="Integrin_dom_sf"/>
</dbReference>
<proteinExistence type="inferred from homology"/>
<evidence type="ECO:0000256" key="4">
    <source>
        <dbReference type="ARBA" id="ARBA00022692"/>
    </source>
</evidence>
<keyword evidence="7 11" id="KW-0401">Integrin</keyword>
<evidence type="ECO:0000256" key="11">
    <source>
        <dbReference type="RuleBase" id="RU000633"/>
    </source>
</evidence>
<keyword evidence="6" id="KW-1133">Transmembrane helix</keyword>
<evidence type="ECO:0000256" key="8">
    <source>
        <dbReference type="ARBA" id="ARBA00023136"/>
    </source>
</evidence>
<keyword evidence="9" id="KW-1015">Disulfide bond</keyword>
<sequence length="815" mass="89470">MLRGPGSLEWMVGGKTGSGLTRRNEVKMEQRHNTRAGGTGAPRGDLPGNGNVRHDLTFTKYGKLSHSRIYSFKNHMALSRDVTRVQEAVNSLKSPVLATCYKCVRGLLDGVMQAMVCHHELKWRQNAHRLLVVPTDTDFHIAGDGKFAGLVEVNDGYCHLNDDGEYTHSLVFDYPSISQMKKTSKENNINVILVTPKESAEKYRVLEEMIDEVSVVSYTESHNLASNITDNFKKMSGTVKLTDNRGDNVDVKYFSNCGNQEETARDTCTSVDYDDEITFTASIKVASCPAGGAHNWRQLVIRPAGVDDSLVVQLDVACDCERCDSDTHLSETNSSACSGQGDLQCGACVCHEGFVGTRCECASSSIPEQDNPACRGSNGKTCSGYGSCICSTCQCSRRLNPQEKYYGHLCECDNFSCKRHEGKVCGDNGDCSCGKCVCHPGWTGEACQCADTMDGCRRSGETTICNDRGRCECGQCVCSRTEDGHHYLGQYCEESPIGPGLKCKFFQSCAECEVSSSKMSDECRNCSFYNAVLLDDIRVHGGSGGAVARALAYHHGDPGSILGGPTPGLSHMGIVLDDAACRRAFSGYSPFPRPCIPAPLRPSVSSHVVSGYDGHLRVPYGKPVTRRVLPRPGFTPRSNDGYDSDVDKICPISLEDKCIFYYRYRFQNSLYRLWVQKEMDCSPNILGKYYFVYSYVISSEFIIIMFTNVPPLGLIWASLNIEVLRADKGGTRYGAAPECKAGETEDPRENPPVSGIIRHDSHEEFLEQPGRKSNPVRLGGRRVVRPLLHRGSLVMETSGVEAPVSPSDHGAIFRV</sequence>
<evidence type="ECO:0000313" key="15">
    <source>
        <dbReference type="Proteomes" id="UP001159363"/>
    </source>
</evidence>
<evidence type="ECO:0000256" key="6">
    <source>
        <dbReference type="ARBA" id="ARBA00022989"/>
    </source>
</evidence>
<protein>
    <recommendedName>
        <fullName evidence="11">Integrin beta</fullName>
    </recommendedName>
</protein>
<feature type="compositionally biased region" description="Basic and acidic residues" evidence="12">
    <location>
        <begin position="22"/>
        <end position="32"/>
    </location>
</feature>
<dbReference type="PROSITE" id="PS52047">
    <property type="entry name" value="I_EGF_2"/>
    <property type="match status" value="1"/>
</dbReference>
<evidence type="ECO:0000256" key="3">
    <source>
        <dbReference type="ARBA" id="ARBA00022536"/>
    </source>
</evidence>
<dbReference type="InterPro" id="IPR002369">
    <property type="entry name" value="Integrin_bsu_VWA"/>
</dbReference>
<keyword evidence="5" id="KW-0677">Repeat</keyword>
<feature type="region of interest" description="Disordered" evidence="12">
    <location>
        <begin position="1"/>
        <end position="49"/>
    </location>
</feature>
<evidence type="ECO:0000259" key="13">
    <source>
        <dbReference type="SMART" id="SM00187"/>
    </source>
</evidence>
<evidence type="ECO:0000256" key="10">
    <source>
        <dbReference type="ARBA" id="ARBA00023180"/>
    </source>
</evidence>
<evidence type="ECO:0000313" key="14">
    <source>
        <dbReference type="EMBL" id="KAJ8883843.1"/>
    </source>
</evidence>